<dbReference type="Proteomes" id="UP001152484">
    <property type="component" value="Unassembled WGS sequence"/>
</dbReference>
<proteinExistence type="predicted"/>
<keyword evidence="1" id="KW-0812">Transmembrane</keyword>
<organism evidence="3 4">
    <name type="scientific">Cuscuta europaea</name>
    <name type="common">European dodder</name>
    <dbReference type="NCBI Taxonomy" id="41803"/>
    <lineage>
        <taxon>Eukaryota</taxon>
        <taxon>Viridiplantae</taxon>
        <taxon>Streptophyta</taxon>
        <taxon>Embryophyta</taxon>
        <taxon>Tracheophyta</taxon>
        <taxon>Spermatophyta</taxon>
        <taxon>Magnoliopsida</taxon>
        <taxon>eudicotyledons</taxon>
        <taxon>Gunneridae</taxon>
        <taxon>Pentapetalae</taxon>
        <taxon>asterids</taxon>
        <taxon>lamiids</taxon>
        <taxon>Solanales</taxon>
        <taxon>Convolvulaceae</taxon>
        <taxon>Cuscuteae</taxon>
        <taxon>Cuscuta</taxon>
        <taxon>Cuscuta subgen. Cuscuta</taxon>
    </lineage>
</organism>
<keyword evidence="4" id="KW-1185">Reference proteome</keyword>
<dbReference type="OrthoDB" id="1303427at2759"/>
<keyword evidence="1" id="KW-1133">Transmembrane helix</keyword>
<reference evidence="3" key="1">
    <citation type="submission" date="2022-07" db="EMBL/GenBank/DDBJ databases">
        <authorList>
            <person name="Macas J."/>
            <person name="Novak P."/>
            <person name="Neumann P."/>
        </authorList>
    </citation>
    <scope>NUCLEOTIDE SEQUENCE</scope>
</reference>
<evidence type="ECO:0000313" key="3">
    <source>
        <dbReference type="EMBL" id="CAH9072041.1"/>
    </source>
</evidence>
<protein>
    <recommendedName>
        <fullName evidence="2">Transposase-associated domain-containing protein</fullName>
    </recommendedName>
</protein>
<evidence type="ECO:0000259" key="2">
    <source>
        <dbReference type="Pfam" id="PF13963"/>
    </source>
</evidence>
<feature type="domain" description="Transposase-associated" evidence="2">
    <location>
        <begin position="7"/>
        <end position="87"/>
    </location>
</feature>
<gene>
    <name evidence="3" type="ORF">CEURO_LOCUS4165</name>
</gene>
<comment type="caution">
    <text evidence="3">The sequence shown here is derived from an EMBL/GenBank/DDBJ whole genome shotgun (WGS) entry which is preliminary data.</text>
</comment>
<feature type="transmembrane region" description="Helical" evidence="1">
    <location>
        <begin position="357"/>
        <end position="377"/>
    </location>
</feature>
<sequence>MDIRNDRLWMYNRVNPGRKGLTNDFKVGVDQFVEFACAQPVFIENSVIKCPCRKCRNRRYKNPSDVKVDLYKWGFEENYWHWTSHGEEIPHLSESDNDMAHDDGVEANGMYEEMIHDTFGPGSFSSNQNQESEGSHESAKNFYELLNSAQQPLWTGCAADTELSFTLKIMSIKSSYNIAQQAIDEILDVCSLAMPLPNKVPSNFYQAEKLISKLGLGHDKIDCCINGCMLYYKSDIGLQEYKFCGEKRFKSSKNKTSKVPRKRMHYLPLIPRLQRWYVFLLTNKWRTFPEPSIFHPRLTQINYGLHVMLGSLEHLHLIIQVHQIPLPSTDLRLRTGQLTPMLRREFNLNLNTIRLRLFLMALLGNFIKNYYWCFTVIKLKFTRMMTLKLFCYKVT</sequence>
<dbReference type="PANTHER" id="PTHR10775:SF185">
    <property type="entry name" value="OS08G0208400 PROTEIN"/>
    <property type="match status" value="1"/>
</dbReference>
<dbReference type="PANTHER" id="PTHR10775">
    <property type="entry name" value="OS08G0208400 PROTEIN"/>
    <property type="match status" value="1"/>
</dbReference>
<name>A0A9P0YQM8_CUSEU</name>
<dbReference type="EMBL" id="CAMAPE010000008">
    <property type="protein sequence ID" value="CAH9072041.1"/>
    <property type="molecule type" value="Genomic_DNA"/>
</dbReference>
<dbReference type="Pfam" id="PF13963">
    <property type="entry name" value="Transpos_assoc"/>
    <property type="match status" value="1"/>
</dbReference>
<keyword evidence="1" id="KW-0472">Membrane</keyword>
<accession>A0A9P0YQM8</accession>
<dbReference type="AlphaFoldDB" id="A0A9P0YQM8"/>
<evidence type="ECO:0000313" key="4">
    <source>
        <dbReference type="Proteomes" id="UP001152484"/>
    </source>
</evidence>
<dbReference type="InterPro" id="IPR029480">
    <property type="entry name" value="Transpos_assoc"/>
</dbReference>
<evidence type="ECO:0000256" key="1">
    <source>
        <dbReference type="SAM" id="Phobius"/>
    </source>
</evidence>